<sequence length="168" mass="19699">MKIVSKGLTCDLLTCFGLVEDYRYSRNALSIFFFIWPLLLTFSSSSILHPLPSTNKPNPHYPPHLSHTRPRYLNTSRRYSKSSAYCLVKRLTSATSENLHSKKPTIFSFHYDHCRATFEPQKTPFRFFQKVFLLTNQSSHHLQKICIDRLYHLIAHINIAHFQRFLPA</sequence>
<evidence type="ECO:0000313" key="3">
    <source>
        <dbReference type="Proteomes" id="UP000326757"/>
    </source>
</evidence>
<comment type="caution">
    <text evidence="2">The sequence shown here is derived from an EMBL/GenBank/DDBJ whole genome shotgun (WGS) entry which is preliminary data.</text>
</comment>
<reference evidence="2 3" key="1">
    <citation type="submission" date="2019-06" db="EMBL/GenBank/DDBJ databases">
        <title>Genome Sequence of the Brown Rot Fungal Pathogen Monilinia laxa.</title>
        <authorList>
            <person name="De Miccolis Angelini R.M."/>
            <person name="Landi L."/>
            <person name="Abate D."/>
            <person name="Pollastro S."/>
            <person name="Romanazzi G."/>
            <person name="Faretra F."/>
        </authorList>
    </citation>
    <scope>NUCLEOTIDE SEQUENCE [LARGE SCALE GENOMIC DNA]</scope>
    <source>
        <strain evidence="2 3">Mlax316</strain>
    </source>
</reference>
<name>A0A5N6K0P2_MONLA</name>
<feature type="transmembrane region" description="Helical" evidence="1">
    <location>
        <begin position="28"/>
        <end position="48"/>
    </location>
</feature>
<keyword evidence="1" id="KW-0472">Membrane</keyword>
<keyword evidence="1" id="KW-0812">Transmembrane</keyword>
<proteinExistence type="predicted"/>
<gene>
    <name evidence="2" type="ORF">EYC80_007242</name>
</gene>
<accession>A0A5N6K0P2</accession>
<dbReference type="EMBL" id="VIGI01000010">
    <property type="protein sequence ID" value="KAB8295341.1"/>
    <property type="molecule type" value="Genomic_DNA"/>
</dbReference>
<dbReference type="AlphaFoldDB" id="A0A5N6K0P2"/>
<dbReference type="Proteomes" id="UP000326757">
    <property type="component" value="Unassembled WGS sequence"/>
</dbReference>
<evidence type="ECO:0000256" key="1">
    <source>
        <dbReference type="SAM" id="Phobius"/>
    </source>
</evidence>
<keyword evidence="1" id="KW-1133">Transmembrane helix</keyword>
<keyword evidence="3" id="KW-1185">Reference proteome</keyword>
<protein>
    <submittedName>
        <fullName evidence="2">Uncharacterized protein</fullName>
    </submittedName>
</protein>
<evidence type="ECO:0000313" key="2">
    <source>
        <dbReference type="EMBL" id="KAB8295341.1"/>
    </source>
</evidence>
<organism evidence="2 3">
    <name type="scientific">Monilinia laxa</name>
    <name type="common">Brown rot fungus</name>
    <name type="synonym">Sclerotinia laxa</name>
    <dbReference type="NCBI Taxonomy" id="61186"/>
    <lineage>
        <taxon>Eukaryota</taxon>
        <taxon>Fungi</taxon>
        <taxon>Dikarya</taxon>
        <taxon>Ascomycota</taxon>
        <taxon>Pezizomycotina</taxon>
        <taxon>Leotiomycetes</taxon>
        <taxon>Helotiales</taxon>
        <taxon>Sclerotiniaceae</taxon>
        <taxon>Monilinia</taxon>
    </lineage>
</organism>